<comment type="caution">
    <text evidence="3">The sequence shown here is derived from an EMBL/GenBank/DDBJ whole genome shotgun (WGS) entry which is preliminary data.</text>
</comment>
<proteinExistence type="inferred from homology"/>
<dbReference type="PANTHER" id="PTHR34477">
    <property type="entry name" value="UPF0213 PROTEIN YHBQ"/>
    <property type="match status" value="1"/>
</dbReference>
<dbReference type="CDD" id="cd10449">
    <property type="entry name" value="GIY-YIG_SLX1_like"/>
    <property type="match status" value="1"/>
</dbReference>
<organism evidence="3 4">
    <name type="scientific">Candidatus Buchananbacteria bacterium RIFCSPHIGHO2_02_FULL_56_16</name>
    <dbReference type="NCBI Taxonomy" id="1797542"/>
    <lineage>
        <taxon>Bacteria</taxon>
        <taxon>Candidatus Buchananiibacteriota</taxon>
    </lineage>
</organism>
<dbReference type="Gene3D" id="3.40.1440.10">
    <property type="entry name" value="GIY-YIG endonuclease"/>
    <property type="match status" value="1"/>
</dbReference>
<feature type="domain" description="GIY-YIG" evidence="2">
    <location>
        <begin position="6"/>
        <end position="82"/>
    </location>
</feature>
<evidence type="ECO:0000256" key="1">
    <source>
        <dbReference type="ARBA" id="ARBA00007435"/>
    </source>
</evidence>
<accession>A0A1G1YJR6</accession>
<evidence type="ECO:0000259" key="2">
    <source>
        <dbReference type="PROSITE" id="PS50164"/>
    </source>
</evidence>
<reference evidence="3 4" key="1">
    <citation type="journal article" date="2016" name="Nat. Commun.">
        <title>Thousands of microbial genomes shed light on interconnected biogeochemical processes in an aquifer system.</title>
        <authorList>
            <person name="Anantharaman K."/>
            <person name="Brown C.T."/>
            <person name="Hug L.A."/>
            <person name="Sharon I."/>
            <person name="Castelle C.J."/>
            <person name="Probst A.J."/>
            <person name="Thomas B.C."/>
            <person name="Singh A."/>
            <person name="Wilkins M.J."/>
            <person name="Karaoz U."/>
            <person name="Brodie E.L."/>
            <person name="Williams K.H."/>
            <person name="Hubbard S.S."/>
            <person name="Banfield J.F."/>
        </authorList>
    </citation>
    <scope>NUCLEOTIDE SEQUENCE [LARGE SCALE GENOMIC DNA]</scope>
</reference>
<dbReference type="Pfam" id="PF01541">
    <property type="entry name" value="GIY-YIG"/>
    <property type="match status" value="1"/>
</dbReference>
<protein>
    <recommendedName>
        <fullName evidence="2">GIY-YIG domain-containing protein</fullName>
    </recommendedName>
</protein>
<comment type="similarity">
    <text evidence="1">Belongs to the UPF0213 family.</text>
</comment>
<sequence length="85" mass="10242">MVDKKNVFYVYVLRSKKNNYRYIGQTNNLKKRLEEHNSGLTKSIRFQTPFVLEHAEEYESRVEAMKREKFLKSGKGRDWLDKRGL</sequence>
<gene>
    <name evidence="3" type="ORF">A3J59_04215</name>
</gene>
<dbReference type="InterPro" id="IPR035901">
    <property type="entry name" value="GIY-YIG_endonuc_sf"/>
</dbReference>
<dbReference type="PANTHER" id="PTHR34477:SF1">
    <property type="entry name" value="UPF0213 PROTEIN YHBQ"/>
    <property type="match status" value="1"/>
</dbReference>
<dbReference type="PROSITE" id="PS50164">
    <property type="entry name" value="GIY_YIG"/>
    <property type="match status" value="1"/>
</dbReference>
<evidence type="ECO:0000313" key="3">
    <source>
        <dbReference type="EMBL" id="OGY52514.1"/>
    </source>
</evidence>
<dbReference type="AlphaFoldDB" id="A0A1G1YJR6"/>
<evidence type="ECO:0000313" key="4">
    <source>
        <dbReference type="Proteomes" id="UP000177310"/>
    </source>
</evidence>
<dbReference type="Proteomes" id="UP000177310">
    <property type="component" value="Unassembled WGS sequence"/>
</dbReference>
<dbReference type="SUPFAM" id="SSF82771">
    <property type="entry name" value="GIY-YIG endonuclease"/>
    <property type="match status" value="1"/>
</dbReference>
<dbReference type="InterPro" id="IPR000305">
    <property type="entry name" value="GIY-YIG_endonuc"/>
</dbReference>
<dbReference type="EMBL" id="MHIL01000001">
    <property type="protein sequence ID" value="OGY52514.1"/>
    <property type="molecule type" value="Genomic_DNA"/>
</dbReference>
<name>A0A1G1YJR6_9BACT</name>
<dbReference type="InterPro" id="IPR050190">
    <property type="entry name" value="UPF0213_domain"/>
</dbReference>